<evidence type="ECO:0000313" key="1">
    <source>
        <dbReference type="Proteomes" id="UP000695000"/>
    </source>
</evidence>
<accession>A0ABM1M4Q5</accession>
<name>A0ABM1M4Q5_NICVS</name>
<gene>
    <name evidence="2" type="primary">LOC108557530</name>
</gene>
<protein>
    <submittedName>
        <fullName evidence="2">Uncharacterized protein LOC108557530</fullName>
    </submittedName>
</protein>
<proteinExistence type="predicted"/>
<keyword evidence="1" id="KW-1185">Reference proteome</keyword>
<dbReference type="RefSeq" id="XP_017769555.1">
    <property type="nucleotide sequence ID" value="XM_017914066.1"/>
</dbReference>
<reference evidence="2" key="1">
    <citation type="submission" date="2025-08" db="UniProtKB">
        <authorList>
            <consortium name="RefSeq"/>
        </authorList>
    </citation>
    <scope>IDENTIFICATION</scope>
    <source>
        <tissue evidence="2">Whole Larva</tissue>
    </source>
</reference>
<evidence type="ECO:0000313" key="2">
    <source>
        <dbReference type="RefSeq" id="XP_017769555.1"/>
    </source>
</evidence>
<sequence length="116" mass="13730">MWKERSERFFAHLLHHPVVRWENHTIAERDAVVLLRNHHGYPTHAFGTGYVLSGYGLCLSHRRRRCPRLQLSLEVRSVVVGDPHFQQIPSESPMNRHPFHAFPARSSFSWKIRNRK</sequence>
<dbReference type="Proteomes" id="UP000695000">
    <property type="component" value="Unplaced"/>
</dbReference>
<dbReference type="GeneID" id="108557530"/>
<organism evidence="1 2">
    <name type="scientific">Nicrophorus vespilloides</name>
    <name type="common">Boreal carrion beetle</name>
    <dbReference type="NCBI Taxonomy" id="110193"/>
    <lineage>
        <taxon>Eukaryota</taxon>
        <taxon>Metazoa</taxon>
        <taxon>Ecdysozoa</taxon>
        <taxon>Arthropoda</taxon>
        <taxon>Hexapoda</taxon>
        <taxon>Insecta</taxon>
        <taxon>Pterygota</taxon>
        <taxon>Neoptera</taxon>
        <taxon>Endopterygota</taxon>
        <taxon>Coleoptera</taxon>
        <taxon>Polyphaga</taxon>
        <taxon>Staphyliniformia</taxon>
        <taxon>Silphidae</taxon>
        <taxon>Nicrophorinae</taxon>
        <taxon>Nicrophorus</taxon>
    </lineage>
</organism>